<feature type="transmembrane region" description="Helical" evidence="8">
    <location>
        <begin position="322"/>
        <end position="347"/>
    </location>
</feature>
<keyword evidence="6 8" id="KW-1133">Transmembrane helix</keyword>
<feature type="transmembrane region" description="Helical" evidence="8">
    <location>
        <begin position="297"/>
        <end position="316"/>
    </location>
</feature>
<keyword evidence="3" id="KW-0813">Transport</keyword>
<feature type="transmembrane region" description="Helical" evidence="8">
    <location>
        <begin position="164"/>
        <end position="185"/>
    </location>
</feature>
<name>A0A948W3P1_UNCEI</name>
<evidence type="ECO:0000256" key="5">
    <source>
        <dbReference type="ARBA" id="ARBA00022692"/>
    </source>
</evidence>
<feature type="transmembrane region" description="Helical" evidence="8">
    <location>
        <begin position="12"/>
        <end position="33"/>
    </location>
</feature>
<dbReference type="SUPFAM" id="SSF103473">
    <property type="entry name" value="MFS general substrate transporter"/>
    <property type="match status" value="1"/>
</dbReference>
<dbReference type="PANTHER" id="PTHR23517:SF14">
    <property type="entry name" value="PUTATIVE-RELATED"/>
    <property type="match status" value="1"/>
</dbReference>
<evidence type="ECO:0000256" key="6">
    <source>
        <dbReference type="ARBA" id="ARBA00022989"/>
    </source>
</evidence>
<feature type="transmembrane region" description="Helical" evidence="8">
    <location>
        <begin position="271"/>
        <end position="290"/>
    </location>
</feature>
<feature type="transmembrane region" description="Helical" evidence="8">
    <location>
        <begin position="99"/>
        <end position="116"/>
    </location>
</feature>
<accession>A0A948W3P1</accession>
<dbReference type="AlphaFoldDB" id="A0A948W3P1"/>
<sequence length="421" mass="46070">MSTWPRPVWVILLGWVINSTGFGMIVPFMSLYFHQVLGIPMKFIGLLFLATAIVRAISGMVSGRLSDRIGRRPLLILAPAGRGITFFVVAFLVHHRAPFFPTAFVIAVTFLMAAAYQPVAQAVVADAVEKNRRLQAYAWTRVAMNLGWALGPAMGGYISQFSYTFLFVIGGILGLGAALLVFMGVPETAPIKTGSFPEKGIEKDMPEEKRETIRPMGNLRPPGDSFLVPLRDKPFVHYAVATLFLYLLMAQLVATLPVYAVEWVQISKVQLGHLFALNGLLVVFLQTSVIRYLKRFSILRVQVFGSLAYALFYFLMAGADAFPALLVLIVGITLAEMSVTPGTVTVVSQMAPAKSMGNYMGVFGLFSSAAWSFGPFIGGLLLDFFPGRPYALWGTVAVLGIIASGFYMKFRSRFGDIWSGS</sequence>
<organism evidence="10 11">
    <name type="scientific">Eiseniibacteriota bacterium</name>
    <dbReference type="NCBI Taxonomy" id="2212470"/>
    <lineage>
        <taxon>Bacteria</taxon>
        <taxon>Candidatus Eiseniibacteriota</taxon>
    </lineage>
</organism>
<feature type="transmembrane region" description="Helical" evidence="8">
    <location>
        <begin position="74"/>
        <end position="93"/>
    </location>
</feature>
<feature type="transmembrane region" description="Helical" evidence="8">
    <location>
        <begin position="390"/>
        <end position="408"/>
    </location>
</feature>
<evidence type="ECO:0000256" key="4">
    <source>
        <dbReference type="ARBA" id="ARBA00022475"/>
    </source>
</evidence>
<dbReference type="InterPro" id="IPR005829">
    <property type="entry name" value="Sugar_transporter_CS"/>
</dbReference>
<comment type="similarity">
    <text evidence="2">Belongs to the major facilitator superfamily. TCR/Tet family.</text>
</comment>
<dbReference type="GO" id="GO:0005886">
    <property type="term" value="C:plasma membrane"/>
    <property type="evidence" value="ECO:0007669"/>
    <property type="project" value="UniProtKB-SubCell"/>
</dbReference>
<feature type="domain" description="Major facilitator superfamily (MFS) profile" evidence="9">
    <location>
        <begin position="7"/>
        <end position="412"/>
    </location>
</feature>
<dbReference type="InterPro" id="IPR011701">
    <property type="entry name" value="MFS"/>
</dbReference>
<dbReference type="Proteomes" id="UP000777784">
    <property type="component" value="Unassembled WGS sequence"/>
</dbReference>
<evidence type="ECO:0000256" key="2">
    <source>
        <dbReference type="ARBA" id="ARBA00007520"/>
    </source>
</evidence>
<evidence type="ECO:0000256" key="3">
    <source>
        <dbReference type="ARBA" id="ARBA00022448"/>
    </source>
</evidence>
<evidence type="ECO:0000259" key="9">
    <source>
        <dbReference type="PROSITE" id="PS50850"/>
    </source>
</evidence>
<keyword evidence="4" id="KW-1003">Cell membrane</keyword>
<dbReference type="InterPro" id="IPR050171">
    <property type="entry name" value="MFS_Transporters"/>
</dbReference>
<feature type="transmembrane region" description="Helical" evidence="8">
    <location>
        <begin position="39"/>
        <end position="62"/>
    </location>
</feature>
<dbReference type="InterPro" id="IPR001958">
    <property type="entry name" value="Tet-R_TetA/multi-R_MdtG-like"/>
</dbReference>
<dbReference type="PROSITE" id="PS00216">
    <property type="entry name" value="SUGAR_TRANSPORT_1"/>
    <property type="match status" value="1"/>
</dbReference>
<reference evidence="10" key="1">
    <citation type="submission" date="2021-05" db="EMBL/GenBank/DDBJ databases">
        <title>Energy efficiency and biological interactions define the core microbiome of deep oligotrophic groundwater.</title>
        <authorList>
            <person name="Mehrshad M."/>
            <person name="Lopez-Fernandez M."/>
            <person name="Bell E."/>
            <person name="Bernier-Latmani R."/>
            <person name="Bertilsson S."/>
            <person name="Dopson M."/>
        </authorList>
    </citation>
    <scope>NUCLEOTIDE SEQUENCE</scope>
    <source>
        <strain evidence="10">Modern_marine.mb.64</strain>
    </source>
</reference>
<dbReference type="InterPro" id="IPR036259">
    <property type="entry name" value="MFS_trans_sf"/>
</dbReference>
<dbReference type="CDD" id="cd17329">
    <property type="entry name" value="MFS_MdtH_MDR_like"/>
    <property type="match status" value="1"/>
</dbReference>
<dbReference type="Pfam" id="PF07690">
    <property type="entry name" value="MFS_1"/>
    <property type="match status" value="1"/>
</dbReference>
<comment type="subcellular location">
    <subcellularLocation>
        <location evidence="1">Cell membrane</location>
        <topology evidence="1">Multi-pass membrane protein</topology>
    </subcellularLocation>
</comment>
<keyword evidence="5 8" id="KW-0812">Transmembrane</keyword>
<evidence type="ECO:0000313" key="10">
    <source>
        <dbReference type="EMBL" id="MBU2691312.1"/>
    </source>
</evidence>
<keyword evidence="7 8" id="KW-0472">Membrane</keyword>
<proteinExistence type="inferred from homology"/>
<dbReference type="GO" id="GO:0022857">
    <property type="term" value="F:transmembrane transporter activity"/>
    <property type="evidence" value="ECO:0007669"/>
    <property type="project" value="InterPro"/>
</dbReference>
<dbReference type="PROSITE" id="PS50850">
    <property type="entry name" value="MFS"/>
    <property type="match status" value="1"/>
</dbReference>
<evidence type="ECO:0000313" key="11">
    <source>
        <dbReference type="Proteomes" id="UP000777784"/>
    </source>
</evidence>
<evidence type="ECO:0000256" key="8">
    <source>
        <dbReference type="SAM" id="Phobius"/>
    </source>
</evidence>
<protein>
    <submittedName>
        <fullName evidence="10">MFS transporter</fullName>
    </submittedName>
</protein>
<feature type="transmembrane region" description="Helical" evidence="8">
    <location>
        <begin position="359"/>
        <end position="378"/>
    </location>
</feature>
<dbReference type="InterPro" id="IPR020846">
    <property type="entry name" value="MFS_dom"/>
</dbReference>
<gene>
    <name evidence="10" type="ORF">KJ970_10345</name>
</gene>
<comment type="caution">
    <text evidence="10">The sequence shown here is derived from an EMBL/GenBank/DDBJ whole genome shotgun (WGS) entry which is preliminary data.</text>
</comment>
<evidence type="ECO:0000256" key="1">
    <source>
        <dbReference type="ARBA" id="ARBA00004651"/>
    </source>
</evidence>
<dbReference type="PRINTS" id="PR01035">
    <property type="entry name" value="TCRTETA"/>
</dbReference>
<evidence type="ECO:0000256" key="7">
    <source>
        <dbReference type="ARBA" id="ARBA00023136"/>
    </source>
</evidence>
<feature type="transmembrane region" description="Helical" evidence="8">
    <location>
        <begin position="235"/>
        <end position="259"/>
    </location>
</feature>
<feature type="transmembrane region" description="Helical" evidence="8">
    <location>
        <begin position="136"/>
        <end position="158"/>
    </location>
</feature>
<dbReference type="PANTHER" id="PTHR23517">
    <property type="entry name" value="RESISTANCE PROTEIN MDTM, PUTATIVE-RELATED-RELATED"/>
    <property type="match status" value="1"/>
</dbReference>
<dbReference type="Gene3D" id="1.20.1250.20">
    <property type="entry name" value="MFS general substrate transporter like domains"/>
    <property type="match status" value="1"/>
</dbReference>
<dbReference type="EMBL" id="JAHJDP010000056">
    <property type="protein sequence ID" value="MBU2691312.1"/>
    <property type="molecule type" value="Genomic_DNA"/>
</dbReference>